<dbReference type="GO" id="GO:0046872">
    <property type="term" value="F:metal ion binding"/>
    <property type="evidence" value="ECO:0007669"/>
    <property type="project" value="UniProtKB-KW"/>
</dbReference>
<sequence>MQARIQSFFDPVTHTFSHIVFDEPGGSAAIIDPVLDYCPASGRIRHDSAERLAAFIGQERLHVEWLLETHVHADHLSAGAWLKQRVGGRLGIGARVVEVIRIFNRVYNTAGEIPEDGSQFDHLFRDGETFPIGALAATALSVPGHTPADMAFRTGNDVFIGDTLFSPESGSARCDFPGGDAAILYQSARRLLSLGDTVRLHLCHDYPANGAEPVPCHFAGEQRAHNIHLNDAIGEREFVALRETRDGQLGVPALMIPSIQVNLRGGALPRPENNGVRYLKIPLDLL</sequence>
<dbReference type="GO" id="GO:0006749">
    <property type="term" value="P:glutathione metabolic process"/>
    <property type="evidence" value="ECO:0007669"/>
    <property type="project" value="InterPro"/>
</dbReference>
<dbReference type="SMART" id="SM00849">
    <property type="entry name" value="Lactamase_B"/>
    <property type="match status" value="1"/>
</dbReference>
<proteinExistence type="predicted"/>
<reference evidence="3" key="1">
    <citation type="journal article" date="2014" name="Int. J. Syst. Evol. Microbiol.">
        <title>Complete genome sequence of Corynebacterium casei LMG S-19264T (=DSM 44701T), isolated from a smear-ripened cheese.</title>
        <authorList>
            <consortium name="US DOE Joint Genome Institute (JGI-PGF)"/>
            <person name="Walter F."/>
            <person name="Albersmeier A."/>
            <person name="Kalinowski J."/>
            <person name="Ruckert C."/>
        </authorList>
    </citation>
    <scope>NUCLEOTIDE SEQUENCE</scope>
    <source>
        <strain evidence="3">KCTC 32182</strain>
    </source>
</reference>
<organism evidence="3 4">
    <name type="scientific">Paludibacterium paludis</name>
    <dbReference type="NCBI Taxonomy" id="1225769"/>
    <lineage>
        <taxon>Bacteria</taxon>
        <taxon>Pseudomonadati</taxon>
        <taxon>Pseudomonadota</taxon>
        <taxon>Betaproteobacteria</taxon>
        <taxon>Neisseriales</taxon>
        <taxon>Chromobacteriaceae</taxon>
        <taxon>Paludibacterium</taxon>
    </lineage>
</organism>
<evidence type="ECO:0000313" key="4">
    <source>
        <dbReference type="Proteomes" id="UP000645257"/>
    </source>
</evidence>
<protein>
    <recommendedName>
        <fullName evidence="2">Metallo-beta-lactamase domain-containing protein</fullName>
    </recommendedName>
</protein>
<dbReference type="InterPro" id="IPR001279">
    <property type="entry name" value="Metallo-B-lactamas"/>
</dbReference>
<evidence type="ECO:0000256" key="1">
    <source>
        <dbReference type="ARBA" id="ARBA00022723"/>
    </source>
</evidence>
<keyword evidence="4" id="KW-1185">Reference proteome</keyword>
<dbReference type="Pfam" id="PF00753">
    <property type="entry name" value="Lactamase_B"/>
    <property type="match status" value="1"/>
</dbReference>
<feature type="domain" description="Metallo-beta-lactamase" evidence="2">
    <location>
        <begin position="14"/>
        <end position="204"/>
    </location>
</feature>
<evidence type="ECO:0000313" key="3">
    <source>
        <dbReference type="EMBL" id="GGY15887.1"/>
    </source>
</evidence>
<keyword evidence="1" id="KW-0479">Metal-binding</keyword>
<dbReference type="InterPro" id="IPR051682">
    <property type="entry name" value="Mito_Persulfide_Diox"/>
</dbReference>
<dbReference type="EMBL" id="BMYX01000009">
    <property type="protein sequence ID" value="GGY15887.1"/>
    <property type="molecule type" value="Genomic_DNA"/>
</dbReference>
<dbReference type="InterPro" id="IPR036866">
    <property type="entry name" value="RibonucZ/Hydroxyglut_hydro"/>
</dbReference>
<comment type="caution">
    <text evidence="3">The sequence shown here is derived from an EMBL/GenBank/DDBJ whole genome shotgun (WGS) entry which is preliminary data.</text>
</comment>
<dbReference type="GO" id="GO:0070813">
    <property type="term" value="P:hydrogen sulfide metabolic process"/>
    <property type="evidence" value="ECO:0007669"/>
    <property type="project" value="TreeGrafter"/>
</dbReference>
<dbReference type="PANTHER" id="PTHR43084:SF1">
    <property type="entry name" value="PERSULFIDE DIOXYGENASE ETHE1, MITOCHONDRIAL"/>
    <property type="match status" value="1"/>
</dbReference>
<dbReference type="Gene3D" id="3.60.15.10">
    <property type="entry name" value="Ribonuclease Z/Hydroxyacylglutathione hydrolase-like"/>
    <property type="match status" value="1"/>
</dbReference>
<accession>A0A918UA86</accession>
<name>A0A918UA86_9NEIS</name>
<dbReference type="CDD" id="cd07724">
    <property type="entry name" value="POD-like_MBL-fold"/>
    <property type="match status" value="1"/>
</dbReference>
<dbReference type="AlphaFoldDB" id="A0A918UA86"/>
<dbReference type="Proteomes" id="UP000645257">
    <property type="component" value="Unassembled WGS sequence"/>
</dbReference>
<evidence type="ECO:0000259" key="2">
    <source>
        <dbReference type="SMART" id="SM00849"/>
    </source>
</evidence>
<dbReference type="PANTHER" id="PTHR43084">
    <property type="entry name" value="PERSULFIDE DIOXYGENASE ETHE1"/>
    <property type="match status" value="1"/>
</dbReference>
<gene>
    <name evidence="3" type="ORF">GCM10011289_19070</name>
</gene>
<dbReference type="RefSeq" id="WP_189533691.1">
    <property type="nucleotide sequence ID" value="NZ_BMYX01000009.1"/>
</dbReference>
<dbReference type="SUPFAM" id="SSF56281">
    <property type="entry name" value="Metallo-hydrolase/oxidoreductase"/>
    <property type="match status" value="1"/>
</dbReference>
<dbReference type="InterPro" id="IPR044528">
    <property type="entry name" value="POD-like_MBL-fold"/>
</dbReference>
<dbReference type="GO" id="GO:0050313">
    <property type="term" value="F:sulfur dioxygenase activity"/>
    <property type="evidence" value="ECO:0007669"/>
    <property type="project" value="InterPro"/>
</dbReference>
<reference evidence="3" key="2">
    <citation type="submission" date="2020-09" db="EMBL/GenBank/DDBJ databases">
        <authorList>
            <person name="Sun Q."/>
            <person name="Kim S."/>
        </authorList>
    </citation>
    <scope>NUCLEOTIDE SEQUENCE</scope>
    <source>
        <strain evidence="3">KCTC 32182</strain>
    </source>
</reference>